<evidence type="ECO:0000313" key="2">
    <source>
        <dbReference type="EMBL" id="MSS40766.1"/>
    </source>
</evidence>
<evidence type="ECO:0000256" key="1">
    <source>
        <dbReference type="SAM" id="Phobius"/>
    </source>
</evidence>
<dbReference type="EMBL" id="VUMB01000020">
    <property type="protein sequence ID" value="MSS40766.1"/>
    <property type="molecule type" value="Genomic_DNA"/>
</dbReference>
<sequence length="204" mass="23012">MKVFEYDHGFMRYATLLSRLTLLNLLWLALCIPLVTAGVATAALYHSAFCLMNGDVHIARNFKDGLKLYWKKGTIVWIFMAILTSAFVLAYYLLNTAKIPNNLALTVVAGIAFLTLLLVMLWIFPVMVNFSGKLSELVFNAFVFAFMYAPVTLIAAAFYGIGGFLFIRFLSTRLLVILFGPALIVYCTLVLFEKVFQKYKAKKE</sequence>
<comment type="caution">
    <text evidence="2">The sequence shown here is derived from an EMBL/GenBank/DDBJ whole genome shotgun (WGS) entry which is preliminary data.</text>
</comment>
<dbReference type="RefSeq" id="WP_154323173.1">
    <property type="nucleotide sequence ID" value="NZ_CP045695.1"/>
</dbReference>
<proteinExistence type="predicted"/>
<organism evidence="2 3">
    <name type="scientific">Clostridium scindens (strain JCM 10418 / VPI 12708)</name>
    <dbReference type="NCBI Taxonomy" id="29347"/>
    <lineage>
        <taxon>Bacteria</taxon>
        <taxon>Bacillati</taxon>
        <taxon>Bacillota</taxon>
        <taxon>Clostridia</taxon>
        <taxon>Lachnospirales</taxon>
        <taxon>Lachnospiraceae</taxon>
    </lineage>
</organism>
<keyword evidence="1" id="KW-1133">Transmembrane helix</keyword>
<gene>
    <name evidence="2" type="ORF">FYJ37_10500</name>
</gene>
<reference evidence="2 3" key="1">
    <citation type="submission" date="2019-08" db="EMBL/GenBank/DDBJ databases">
        <title>In-depth cultivation of the pig gut microbiome towards novel bacterial diversity and tailored functional studies.</title>
        <authorList>
            <person name="Wylensek D."/>
            <person name="Hitch T.C.A."/>
            <person name="Clavel T."/>
        </authorList>
    </citation>
    <scope>NUCLEOTIDE SEQUENCE [LARGE SCALE GENOMIC DNA]</scope>
    <source>
        <strain evidence="2 3">BL-389-WT-3D</strain>
    </source>
</reference>
<accession>A0A844F700</accession>
<evidence type="ECO:0000313" key="3">
    <source>
        <dbReference type="Proteomes" id="UP000462363"/>
    </source>
</evidence>
<feature type="transmembrane region" description="Helical" evidence="1">
    <location>
        <begin position="137"/>
        <end position="167"/>
    </location>
</feature>
<protein>
    <submittedName>
        <fullName evidence="2">DUF624 domain-containing protein</fullName>
    </submittedName>
</protein>
<dbReference type="Proteomes" id="UP000462363">
    <property type="component" value="Unassembled WGS sequence"/>
</dbReference>
<dbReference type="AlphaFoldDB" id="A0A844F700"/>
<keyword evidence="1" id="KW-0812">Transmembrane</keyword>
<dbReference type="InterPro" id="IPR006938">
    <property type="entry name" value="DUF624"/>
</dbReference>
<dbReference type="Pfam" id="PF04854">
    <property type="entry name" value="DUF624"/>
    <property type="match status" value="1"/>
</dbReference>
<feature type="transmembrane region" description="Helical" evidence="1">
    <location>
        <begin position="75"/>
        <end position="94"/>
    </location>
</feature>
<feature type="transmembrane region" description="Helical" evidence="1">
    <location>
        <begin position="21"/>
        <end position="45"/>
    </location>
</feature>
<name>A0A844F700_CLOSV</name>
<feature type="transmembrane region" description="Helical" evidence="1">
    <location>
        <begin position="174"/>
        <end position="192"/>
    </location>
</feature>
<feature type="transmembrane region" description="Helical" evidence="1">
    <location>
        <begin position="103"/>
        <end position="125"/>
    </location>
</feature>
<keyword evidence="1" id="KW-0472">Membrane</keyword>